<dbReference type="AlphaFoldDB" id="A0A5B7IAK0"/>
<name>A0A5B7IAK0_PORTR</name>
<evidence type="ECO:0000313" key="2">
    <source>
        <dbReference type="Proteomes" id="UP000324222"/>
    </source>
</evidence>
<keyword evidence="2" id="KW-1185">Reference proteome</keyword>
<reference evidence="1 2" key="1">
    <citation type="submission" date="2019-05" db="EMBL/GenBank/DDBJ databases">
        <title>Another draft genome of Portunus trituberculatus and its Hox gene families provides insights of decapod evolution.</title>
        <authorList>
            <person name="Jeong J.-H."/>
            <person name="Song I."/>
            <person name="Kim S."/>
            <person name="Choi T."/>
            <person name="Kim D."/>
            <person name="Ryu S."/>
            <person name="Kim W."/>
        </authorList>
    </citation>
    <scope>NUCLEOTIDE SEQUENCE [LARGE SCALE GENOMIC DNA]</scope>
    <source>
        <tissue evidence="1">Muscle</tissue>
    </source>
</reference>
<evidence type="ECO:0000313" key="1">
    <source>
        <dbReference type="EMBL" id="MPC78537.1"/>
    </source>
</evidence>
<gene>
    <name evidence="1" type="ORF">E2C01_073025</name>
</gene>
<dbReference type="EMBL" id="VSRR010048696">
    <property type="protein sequence ID" value="MPC78537.1"/>
    <property type="molecule type" value="Genomic_DNA"/>
</dbReference>
<proteinExistence type="predicted"/>
<organism evidence="1 2">
    <name type="scientific">Portunus trituberculatus</name>
    <name type="common">Swimming crab</name>
    <name type="synonym">Neptunus trituberculatus</name>
    <dbReference type="NCBI Taxonomy" id="210409"/>
    <lineage>
        <taxon>Eukaryota</taxon>
        <taxon>Metazoa</taxon>
        <taxon>Ecdysozoa</taxon>
        <taxon>Arthropoda</taxon>
        <taxon>Crustacea</taxon>
        <taxon>Multicrustacea</taxon>
        <taxon>Malacostraca</taxon>
        <taxon>Eumalacostraca</taxon>
        <taxon>Eucarida</taxon>
        <taxon>Decapoda</taxon>
        <taxon>Pleocyemata</taxon>
        <taxon>Brachyura</taxon>
        <taxon>Eubrachyura</taxon>
        <taxon>Portunoidea</taxon>
        <taxon>Portunidae</taxon>
        <taxon>Portuninae</taxon>
        <taxon>Portunus</taxon>
    </lineage>
</organism>
<accession>A0A5B7IAK0</accession>
<sequence length="76" mass="8462">MRLVVEAAEKYEGSDRCVEHERELLFAKPCQASDIEYLLPHLGSLYAQVGITRVSHSLPRLSAALMAQGTLHDEPL</sequence>
<comment type="caution">
    <text evidence="1">The sequence shown here is derived from an EMBL/GenBank/DDBJ whole genome shotgun (WGS) entry which is preliminary data.</text>
</comment>
<protein>
    <submittedName>
        <fullName evidence="1">Uncharacterized protein</fullName>
    </submittedName>
</protein>
<dbReference type="Proteomes" id="UP000324222">
    <property type="component" value="Unassembled WGS sequence"/>
</dbReference>